<accession>A0A348WBU9</accession>
<evidence type="ECO:0000313" key="1">
    <source>
        <dbReference type="EMBL" id="HAR52011.1"/>
    </source>
</evidence>
<dbReference type="EMBL" id="DMVW01000090">
    <property type="protein sequence ID" value="HAR52011.1"/>
    <property type="molecule type" value="Genomic_DNA"/>
</dbReference>
<dbReference type="AlphaFoldDB" id="A0A348WBU9"/>
<dbReference type="EC" id="2.1.3.2" evidence="1"/>
<feature type="non-terminal residue" evidence="1">
    <location>
        <position position="38"/>
    </location>
</feature>
<protein>
    <submittedName>
        <fullName evidence="1">Aspartate carbamoyltransferase catalytic subunit</fullName>
        <ecNumber evidence="1">2.1.3.2</ecNumber>
    </submittedName>
</protein>
<keyword evidence="1" id="KW-0808">Transferase</keyword>
<gene>
    <name evidence="1" type="primary">pyrB</name>
    <name evidence="1" type="ORF">DCS45_09060</name>
</gene>
<organism evidence="1 2">
    <name type="scientific">Roseovarius nubinhibens</name>
    <dbReference type="NCBI Taxonomy" id="314263"/>
    <lineage>
        <taxon>Bacteria</taxon>
        <taxon>Pseudomonadati</taxon>
        <taxon>Pseudomonadota</taxon>
        <taxon>Alphaproteobacteria</taxon>
        <taxon>Rhodobacterales</taxon>
        <taxon>Roseobacteraceae</taxon>
        <taxon>Roseovarius</taxon>
    </lineage>
</organism>
<comment type="caution">
    <text evidence="1">The sequence shown here is derived from an EMBL/GenBank/DDBJ whole genome shotgun (WGS) entry which is preliminary data.</text>
</comment>
<dbReference type="GO" id="GO:0004070">
    <property type="term" value="F:aspartate carbamoyltransferase activity"/>
    <property type="evidence" value="ECO:0007669"/>
    <property type="project" value="UniProtKB-EC"/>
</dbReference>
<name>A0A348WBU9_9RHOB</name>
<dbReference type="Proteomes" id="UP000264719">
    <property type="component" value="Unassembled WGS sequence"/>
</dbReference>
<sequence length="38" mass="4367">MSFDHRHLLGIEPLSPAAITTILDLADQYVDLNRRDMK</sequence>
<evidence type="ECO:0000313" key="2">
    <source>
        <dbReference type="Proteomes" id="UP000264719"/>
    </source>
</evidence>
<reference evidence="1 2" key="1">
    <citation type="journal article" date="2018" name="Nat. Biotechnol.">
        <title>A standardized bacterial taxonomy based on genome phylogeny substantially revises the tree of life.</title>
        <authorList>
            <person name="Parks D.H."/>
            <person name="Chuvochina M."/>
            <person name="Waite D.W."/>
            <person name="Rinke C."/>
            <person name="Skarshewski A."/>
            <person name="Chaumeil P.A."/>
            <person name="Hugenholtz P."/>
        </authorList>
    </citation>
    <scope>NUCLEOTIDE SEQUENCE [LARGE SCALE GENOMIC DNA]</scope>
    <source>
        <strain evidence="1">UBA9169</strain>
    </source>
</reference>
<proteinExistence type="predicted"/>